<sequence>PIVDPNWMSDPRDWVIAVASVKRCREIMNTTSLRSVRIGDGKAFPGYQSADDAAILAQVRRMAQSMYHAAGSNAMGKQGDAMAVVDSRARVFGVSRLRVVDASVFPVLPPGHPQATVYALAEKIAQDIL</sequence>
<gene>
    <name evidence="3" type="ORF">K491DRAFT_548701</name>
</gene>
<dbReference type="GO" id="GO:0016614">
    <property type="term" value="F:oxidoreductase activity, acting on CH-OH group of donors"/>
    <property type="evidence" value="ECO:0007669"/>
    <property type="project" value="InterPro"/>
</dbReference>
<dbReference type="OrthoDB" id="269227at2759"/>
<dbReference type="GO" id="GO:0044550">
    <property type="term" value="P:secondary metabolite biosynthetic process"/>
    <property type="evidence" value="ECO:0007669"/>
    <property type="project" value="TreeGrafter"/>
</dbReference>
<dbReference type="Pfam" id="PF05199">
    <property type="entry name" value="GMC_oxred_C"/>
    <property type="match status" value="1"/>
</dbReference>
<dbReference type="Proteomes" id="UP000799324">
    <property type="component" value="Unassembled WGS sequence"/>
</dbReference>
<name>A0A6A6TMW3_9PLEO</name>
<dbReference type="InterPro" id="IPR007867">
    <property type="entry name" value="GMC_OxRtase_C"/>
</dbReference>
<dbReference type="Gene3D" id="3.30.560.10">
    <property type="entry name" value="Glucose Oxidase, domain 3"/>
    <property type="match status" value="1"/>
</dbReference>
<feature type="non-terminal residue" evidence="3">
    <location>
        <position position="1"/>
    </location>
</feature>
<organism evidence="3 4">
    <name type="scientific">Lophiostoma macrostomum CBS 122681</name>
    <dbReference type="NCBI Taxonomy" id="1314788"/>
    <lineage>
        <taxon>Eukaryota</taxon>
        <taxon>Fungi</taxon>
        <taxon>Dikarya</taxon>
        <taxon>Ascomycota</taxon>
        <taxon>Pezizomycotina</taxon>
        <taxon>Dothideomycetes</taxon>
        <taxon>Pleosporomycetidae</taxon>
        <taxon>Pleosporales</taxon>
        <taxon>Lophiostomataceae</taxon>
        <taxon>Lophiostoma</taxon>
    </lineage>
</organism>
<comment type="similarity">
    <text evidence="1">Belongs to the GMC oxidoreductase family.</text>
</comment>
<protein>
    <submittedName>
        <fullName evidence="3">GMC oxidoreductase</fullName>
    </submittedName>
</protein>
<dbReference type="PANTHER" id="PTHR11552">
    <property type="entry name" value="GLUCOSE-METHANOL-CHOLINE GMC OXIDOREDUCTASE"/>
    <property type="match status" value="1"/>
</dbReference>
<evidence type="ECO:0000259" key="2">
    <source>
        <dbReference type="Pfam" id="PF05199"/>
    </source>
</evidence>
<reference evidence="3" key="1">
    <citation type="journal article" date="2020" name="Stud. Mycol.">
        <title>101 Dothideomycetes genomes: a test case for predicting lifestyles and emergence of pathogens.</title>
        <authorList>
            <person name="Haridas S."/>
            <person name="Albert R."/>
            <person name="Binder M."/>
            <person name="Bloem J."/>
            <person name="Labutti K."/>
            <person name="Salamov A."/>
            <person name="Andreopoulos B."/>
            <person name="Baker S."/>
            <person name="Barry K."/>
            <person name="Bills G."/>
            <person name="Bluhm B."/>
            <person name="Cannon C."/>
            <person name="Castanera R."/>
            <person name="Culley D."/>
            <person name="Daum C."/>
            <person name="Ezra D."/>
            <person name="Gonzalez J."/>
            <person name="Henrissat B."/>
            <person name="Kuo A."/>
            <person name="Liang C."/>
            <person name="Lipzen A."/>
            <person name="Lutzoni F."/>
            <person name="Magnuson J."/>
            <person name="Mondo S."/>
            <person name="Nolan M."/>
            <person name="Ohm R."/>
            <person name="Pangilinan J."/>
            <person name="Park H.-J."/>
            <person name="Ramirez L."/>
            <person name="Alfaro M."/>
            <person name="Sun H."/>
            <person name="Tritt A."/>
            <person name="Yoshinaga Y."/>
            <person name="Zwiers L.-H."/>
            <person name="Turgeon B."/>
            <person name="Goodwin S."/>
            <person name="Spatafora J."/>
            <person name="Crous P."/>
            <person name="Grigoriev I."/>
        </authorList>
    </citation>
    <scope>NUCLEOTIDE SEQUENCE</scope>
    <source>
        <strain evidence="3">CBS 122681</strain>
    </source>
</reference>
<evidence type="ECO:0000256" key="1">
    <source>
        <dbReference type="ARBA" id="ARBA00010790"/>
    </source>
</evidence>
<dbReference type="SUPFAM" id="SSF51905">
    <property type="entry name" value="FAD/NAD(P)-binding domain"/>
    <property type="match status" value="1"/>
</dbReference>
<feature type="domain" description="Glucose-methanol-choline oxidoreductase C-terminal" evidence="2">
    <location>
        <begin position="1"/>
        <end position="121"/>
    </location>
</feature>
<dbReference type="InterPro" id="IPR036188">
    <property type="entry name" value="FAD/NAD-bd_sf"/>
</dbReference>
<feature type="non-terminal residue" evidence="3">
    <location>
        <position position="129"/>
    </location>
</feature>
<keyword evidence="4" id="KW-1185">Reference proteome</keyword>
<proteinExistence type="inferred from homology"/>
<dbReference type="InterPro" id="IPR012132">
    <property type="entry name" value="GMC_OxRdtase"/>
</dbReference>
<dbReference type="SUPFAM" id="SSF54373">
    <property type="entry name" value="FAD-linked reductases, C-terminal domain"/>
    <property type="match status" value="1"/>
</dbReference>
<evidence type="ECO:0000313" key="4">
    <source>
        <dbReference type="Proteomes" id="UP000799324"/>
    </source>
</evidence>
<evidence type="ECO:0000313" key="3">
    <source>
        <dbReference type="EMBL" id="KAF2661415.1"/>
    </source>
</evidence>
<dbReference type="AlphaFoldDB" id="A0A6A6TMW3"/>
<dbReference type="EMBL" id="MU004294">
    <property type="protein sequence ID" value="KAF2661415.1"/>
    <property type="molecule type" value="Genomic_DNA"/>
</dbReference>
<dbReference type="PANTHER" id="PTHR11552:SF138">
    <property type="entry name" value="DEHYDROGENASE PKFF-RELATED"/>
    <property type="match status" value="1"/>
</dbReference>
<accession>A0A6A6TMW3</accession>
<dbReference type="GO" id="GO:0050660">
    <property type="term" value="F:flavin adenine dinucleotide binding"/>
    <property type="evidence" value="ECO:0007669"/>
    <property type="project" value="InterPro"/>
</dbReference>
<dbReference type="Gene3D" id="3.50.50.60">
    <property type="entry name" value="FAD/NAD(P)-binding domain"/>
    <property type="match status" value="1"/>
</dbReference>